<sequence>MVVGGHELATELKRRRIGRPVLVERCDRCGGTAWLPGDPTTVPASLLVLAAISLTRR</sequence>
<proteinExistence type="predicted"/>
<evidence type="ECO:0000313" key="1">
    <source>
        <dbReference type="EMBL" id="CAA9274560.1"/>
    </source>
</evidence>
<protein>
    <submittedName>
        <fullName evidence="1">Uncharacterized protein</fullName>
    </submittedName>
</protein>
<accession>A0A6J4JDJ0</accession>
<dbReference type="EMBL" id="CADCSZ010000213">
    <property type="protein sequence ID" value="CAA9274560.1"/>
    <property type="molecule type" value="Genomic_DNA"/>
</dbReference>
<organism evidence="1">
    <name type="scientific">uncultured Acidimicrobiales bacterium</name>
    <dbReference type="NCBI Taxonomy" id="310071"/>
    <lineage>
        <taxon>Bacteria</taxon>
        <taxon>Bacillati</taxon>
        <taxon>Actinomycetota</taxon>
        <taxon>Acidimicrobiia</taxon>
        <taxon>Acidimicrobiales</taxon>
        <taxon>environmental samples</taxon>
    </lineage>
</organism>
<name>A0A6J4JDJ0_9ACTN</name>
<reference evidence="1" key="1">
    <citation type="submission" date="2020-02" db="EMBL/GenBank/DDBJ databases">
        <authorList>
            <person name="Meier V. D."/>
        </authorList>
    </citation>
    <scope>NUCLEOTIDE SEQUENCE</scope>
    <source>
        <strain evidence="1">AVDCRST_MAG76</strain>
    </source>
</reference>
<gene>
    <name evidence="1" type="ORF">AVDCRST_MAG76-3546</name>
</gene>
<dbReference type="AlphaFoldDB" id="A0A6J4JDJ0"/>